<dbReference type="SMART" id="SM00421">
    <property type="entry name" value="HTH_LUXR"/>
    <property type="match status" value="1"/>
</dbReference>
<evidence type="ECO:0000259" key="3">
    <source>
        <dbReference type="PROSITE" id="PS50043"/>
    </source>
</evidence>
<dbReference type="Gene3D" id="3.40.50.300">
    <property type="entry name" value="P-loop containing nucleotide triphosphate hydrolases"/>
    <property type="match status" value="1"/>
</dbReference>
<dbReference type="Pfam" id="PF00196">
    <property type="entry name" value="GerE"/>
    <property type="match status" value="1"/>
</dbReference>
<dbReference type="PANTHER" id="PTHR16305:SF35">
    <property type="entry name" value="TRANSCRIPTIONAL ACTIVATOR DOMAIN"/>
    <property type="match status" value="1"/>
</dbReference>
<organism evidence="4 5">
    <name type="scientific">Actinoplanes cyaneus</name>
    <dbReference type="NCBI Taxonomy" id="52696"/>
    <lineage>
        <taxon>Bacteria</taxon>
        <taxon>Bacillati</taxon>
        <taxon>Actinomycetota</taxon>
        <taxon>Actinomycetes</taxon>
        <taxon>Micromonosporales</taxon>
        <taxon>Micromonosporaceae</taxon>
        <taxon>Actinoplanes</taxon>
    </lineage>
</organism>
<dbReference type="SUPFAM" id="SSF52540">
    <property type="entry name" value="P-loop containing nucleoside triphosphate hydrolases"/>
    <property type="match status" value="1"/>
</dbReference>
<dbReference type="PANTHER" id="PTHR16305">
    <property type="entry name" value="TESTICULAR SOLUBLE ADENYLYL CYCLASE"/>
    <property type="match status" value="1"/>
</dbReference>
<dbReference type="SUPFAM" id="SSF46894">
    <property type="entry name" value="C-terminal effector domain of the bipartite response regulators"/>
    <property type="match status" value="1"/>
</dbReference>
<dbReference type="InterPro" id="IPR041664">
    <property type="entry name" value="AAA_16"/>
</dbReference>
<dbReference type="InterPro" id="IPR036388">
    <property type="entry name" value="WH-like_DNA-bd_sf"/>
</dbReference>
<evidence type="ECO:0000256" key="2">
    <source>
        <dbReference type="ARBA" id="ARBA00022840"/>
    </source>
</evidence>
<name>A0A919IIX9_9ACTN</name>
<dbReference type="Pfam" id="PF13191">
    <property type="entry name" value="AAA_16"/>
    <property type="match status" value="1"/>
</dbReference>
<dbReference type="GO" id="GO:0005524">
    <property type="term" value="F:ATP binding"/>
    <property type="evidence" value="ECO:0007669"/>
    <property type="project" value="UniProtKB-KW"/>
</dbReference>
<dbReference type="Proteomes" id="UP000619479">
    <property type="component" value="Unassembled WGS sequence"/>
</dbReference>
<dbReference type="InterPro" id="IPR027417">
    <property type="entry name" value="P-loop_NTPase"/>
</dbReference>
<dbReference type="CDD" id="cd06170">
    <property type="entry name" value="LuxR_C_like"/>
    <property type="match status" value="1"/>
</dbReference>
<protein>
    <submittedName>
        <fullName evidence="4">Transcriptional regulator</fullName>
    </submittedName>
</protein>
<dbReference type="PRINTS" id="PR00038">
    <property type="entry name" value="HTHLUXR"/>
</dbReference>
<keyword evidence="1" id="KW-0547">Nucleotide-binding</keyword>
<feature type="domain" description="HTH luxR-type" evidence="3">
    <location>
        <begin position="844"/>
        <end position="908"/>
    </location>
</feature>
<dbReference type="InterPro" id="IPR016032">
    <property type="entry name" value="Sig_transdc_resp-reg_C-effctor"/>
</dbReference>
<keyword evidence="5" id="KW-1185">Reference proteome</keyword>
<comment type="caution">
    <text evidence="4">The sequence shown here is derived from an EMBL/GenBank/DDBJ whole genome shotgun (WGS) entry which is preliminary data.</text>
</comment>
<dbReference type="InterPro" id="IPR000792">
    <property type="entry name" value="Tscrpt_reg_LuxR_C"/>
</dbReference>
<evidence type="ECO:0000313" key="4">
    <source>
        <dbReference type="EMBL" id="GID66885.1"/>
    </source>
</evidence>
<dbReference type="AlphaFoldDB" id="A0A919IIX9"/>
<sequence>MADGIRRSKLRGRGQELETLDRLLRDVRDGQSRVLVLRGEAGCGKTALLDHLAERASFARVLSAAGVESESEIAYSTLQQLCAPLLDHLDALPVPQREALATAFGLVAGRAPEPLLIGLAVLGLFAEAAAGQPLVCVVDDVQWTDAMSTAILTFVARRLSVEAVALVFAARSPGDERILAGLPEMQVPGLPDADARALLDAVLPGPVDAHVRDRIVAETRGNPLALLELPRGLSPAELAFGFGGHITTPLASRVEEGFQRRIAALPEQTRTLLLAAAVEPVGDVPLLWRALKVLGVGPEAAVAAENERLIEFGVRVRFPHPLVRSAAWRSGQGAELRAVHAALAEATDHTRDPDRRAWHRAHAALGPDEEIAAELEGSAQRAQSRGGWAASAAFLERAAELTVDPGSRSELLVSAASARVEAGSYASVLDLLAAAETGPLDPLRQARAERLRAQVAYVLNPGRGSVPALLAAARRLEKLDPVAARDTFLTTMGAAMYAGRFGDDTLRVAAEAARSSAPAGQTFPDLLLAGVVSWVLDGRPAAVPLLCRALDAMGSAGDAGLVWPAAAVAYEVFRLDLAFRMNQEAVRFALNSGALSLLPSALAIWANSLVDAGRFAEAADLMDEIDAVTQATGGSAYQLSRLFLEAHRGPEHAAMHVIEAKLSDAAAHGNGRLHSVAHHALAMLQNGLGNHRAAMAAAQEVIAYPEMALGNWGLRELVEAAARAGEPEVAVEARDRLAERTAATPTRAALGVQALADALVGPPEQAEERYREAIDRLGTVETATHGCRARLLFGEWLARANRRTEARVELRAAYETFSTMGAPVFAERAARELAVTGEAVAKRPAGVGERLTRQEAAIVRLAIAGQTNPEIASALFLSPRTVEWHLRKVFTKLGIGSRRELAAALRDR</sequence>
<reference evidence="4" key="1">
    <citation type="submission" date="2021-01" db="EMBL/GenBank/DDBJ databases">
        <title>Whole genome shotgun sequence of Actinoplanes cyaneus NBRC 14990.</title>
        <authorList>
            <person name="Komaki H."/>
            <person name="Tamura T."/>
        </authorList>
    </citation>
    <scope>NUCLEOTIDE SEQUENCE</scope>
    <source>
        <strain evidence="4">NBRC 14990</strain>
    </source>
</reference>
<evidence type="ECO:0000313" key="5">
    <source>
        <dbReference type="Proteomes" id="UP000619479"/>
    </source>
</evidence>
<proteinExistence type="predicted"/>
<dbReference type="Gene3D" id="1.10.10.10">
    <property type="entry name" value="Winged helix-like DNA-binding domain superfamily/Winged helix DNA-binding domain"/>
    <property type="match status" value="1"/>
</dbReference>
<dbReference type="GO" id="GO:0006355">
    <property type="term" value="P:regulation of DNA-templated transcription"/>
    <property type="evidence" value="ECO:0007669"/>
    <property type="project" value="InterPro"/>
</dbReference>
<dbReference type="GO" id="GO:0005737">
    <property type="term" value="C:cytoplasm"/>
    <property type="evidence" value="ECO:0007669"/>
    <property type="project" value="TreeGrafter"/>
</dbReference>
<dbReference type="GO" id="GO:0003677">
    <property type="term" value="F:DNA binding"/>
    <property type="evidence" value="ECO:0007669"/>
    <property type="project" value="InterPro"/>
</dbReference>
<dbReference type="PROSITE" id="PS50043">
    <property type="entry name" value="HTH_LUXR_2"/>
    <property type="match status" value="1"/>
</dbReference>
<dbReference type="GO" id="GO:0004016">
    <property type="term" value="F:adenylate cyclase activity"/>
    <property type="evidence" value="ECO:0007669"/>
    <property type="project" value="TreeGrafter"/>
</dbReference>
<keyword evidence="2" id="KW-0067">ATP-binding</keyword>
<dbReference type="EMBL" id="BOMH01000036">
    <property type="protein sequence ID" value="GID66885.1"/>
    <property type="molecule type" value="Genomic_DNA"/>
</dbReference>
<gene>
    <name evidence="4" type="ORF">Acy02nite_47660</name>
</gene>
<evidence type="ECO:0000256" key="1">
    <source>
        <dbReference type="ARBA" id="ARBA00022741"/>
    </source>
</evidence>
<accession>A0A919IIX9</accession>
<dbReference type="RefSeq" id="WP_239175120.1">
    <property type="nucleotide sequence ID" value="NZ_BAAAUC010000001.1"/>
</dbReference>